<sequence>MHKKCLMWRPRTQTSSPLAGRAAGTLCMTSCRVPPTQREASCPSACLCPSCTSMQGEQMQTVWRTTRAPRFQLRGRRSRRTANLPCSPHSRAAGRWTGSAVVDLSQLKDRTNTADMPLSKNNSS</sequence>
<accession>A0A3S2PI38</accession>
<organism evidence="2 3">
    <name type="scientific">Oryzias javanicus</name>
    <name type="common">Javanese ricefish</name>
    <name type="synonym">Aplocheilus javanicus</name>
    <dbReference type="NCBI Taxonomy" id="123683"/>
    <lineage>
        <taxon>Eukaryota</taxon>
        <taxon>Metazoa</taxon>
        <taxon>Chordata</taxon>
        <taxon>Craniata</taxon>
        <taxon>Vertebrata</taxon>
        <taxon>Euteleostomi</taxon>
        <taxon>Actinopterygii</taxon>
        <taxon>Neopterygii</taxon>
        <taxon>Teleostei</taxon>
        <taxon>Neoteleostei</taxon>
        <taxon>Acanthomorphata</taxon>
        <taxon>Ovalentaria</taxon>
        <taxon>Atherinomorphae</taxon>
        <taxon>Beloniformes</taxon>
        <taxon>Adrianichthyidae</taxon>
        <taxon>Oryziinae</taxon>
        <taxon>Oryzias</taxon>
    </lineage>
</organism>
<evidence type="ECO:0000313" key="2">
    <source>
        <dbReference type="EMBL" id="RVE61557.1"/>
    </source>
</evidence>
<evidence type="ECO:0000256" key="1">
    <source>
        <dbReference type="SAM" id="MobiDB-lite"/>
    </source>
</evidence>
<dbReference type="OrthoDB" id="10470095at2759"/>
<feature type="region of interest" description="Disordered" evidence="1">
    <location>
        <begin position="74"/>
        <end position="93"/>
    </location>
</feature>
<reference evidence="2 3" key="2">
    <citation type="submission" date="2019-01" db="EMBL/GenBank/DDBJ databases">
        <title>A chromosome length genome reference of the Java medaka (oryzias javanicus).</title>
        <authorList>
            <person name="Herpin A."/>
            <person name="Takehana Y."/>
            <person name="Naruse K."/>
            <person name="Ansai S."/>
            <person name="Kawaguchi M."/>
        </authorList>
    </citation>
    <scope>NUCLEOTIDE SEQUENCE [LARGE SCALE GENOMIC DNA]</scope>
    <source>
        <strain evidence="2">RS831</strain>
        <tissue evidence="2">Whole body</tissue>
    </source>
</reference>
<dbReference type="Proteomes" id="UP000283210">
    <property type="component" value="Chromosome 17"/>
</dbReference>
<reference evidence="2 3" key="1">
    <citation type="submission" date="2018-11" db="EMBL/GenBank/DDBJ databases">
        <authorList>
            <person name="Lopez-Roques C."/>
            <person name="Donnadieu C."/>
            <person name="Bouchez O."/>
            <person name="Klopp C."/>
            <person name="Cabau C."/>
            <person name="Zahm M."/>
        </authorList>
    </citation>
    <scope>NUCLEOTIDE SEQUENCE [LARGE SCALE GENOMIC DNA]</scope>
    <source>
        <strain evidence="2">RS831</strain>
        <tissue evidence="2">Whole body</tissue>
    </source>
</reference>
<name>A0A3S2PI38_ORYJA</name>
<proteinExistence type="predicted"/>
<evidence type="ECO:0000313" key="3">
    <source>
        <dbReference type="Proteomes" id="UP000283210"/>
    </source>
</evidence>
<dbReference type="AlphaFoldDB" id="A0A3S2PI38"/>
<gene>
    <name evidence="2" type="ORF">OJAV_G00172880</name>
</gene>
<protein>
    <submittedName>
        <fullName evidence="2">Uncharacterized protein</fullName>
    </submittedName>
</protein>
<keyword evidence="3" id="KW-1185">Reference proteome</keyword>
<dbReference type="EMBL" id="CM012453">
    <property type="protein sequence ID" value="RVE61557.1"/>
    <property type="molecule type" value="Genomic_DNA"/>
</dbReference>